<dbReference type="RefSeq" id="WP_002464748.1">
    <property type="nucleotide sequence ID" value="NZ_AEUN01000490.1"/>
</dbReference>
<dbReference type="GO" id="GO:0016747">
    <property type="term" value="F:acyltransferase activity, transferring groups other than amino-acyl groups"/>
    <property type="evidence" value="ECO:0007669"/>
    <property type="project" value="InterPro"/>
</dbReference>
<dbReference type="Gene3D" id="3.40.630.30">
    <property type="match status" value="2"/>
</dbReference>
<gene>
    <name evidence="2" type="ORF">SS7213T_10289</name>
</gene>
<dbReference type="CDD" id="cd04301">
    <property type="entry name" value="NAT_SF"/>
    <property type="match status" value="1"/>
</dbReference>
<name>G5JKP6_9STAP</name>
<sequence>MNKDNTLHFEGITLKAFDEQYRAQINAFELNDRQQIYSSLPKTVIEDALQDPDRIANVAINDQGDVVGFFVLHQYYQHEGYDTPENVVYIRSLSINERYQGYGYGTKIMMSLPQYVQQLFPDFNHLYLVVDAENDNAWNLYERAGFMHTATKEEGPIGKERLYYLDLDSKHVSSLRLVEESRSDKTNVHIINLIIDDSKVGFIALKQDGSRMNIEAIEVDRTYRLNGIGSSALRQLPTYLRKNYDNLTVMSMILFGQNNEFKALCINSNFVEIEQTEDYVVFEKYLNY</sequence>
<dbReference type="SUPFAM" id="SSF55729">
    <property type="entry name" value="Acyl-CoA N-acyltransferases (Nat)"/>
    <property type="match status" value="2"/>
</dbReference>
<dbReference type="OrthoDB" id="66776at2"/>
<evidence type="ECO:0000259" key="1">
    <source>
        <dbReference type="PROSITE" id="PS51186"/>
    </source>
</evidence>
<dbReference type="InterPro" id="IPR016181">
    <property type="entry name" value="Acyl_CoA_acyltransferase"/>
</dbReference>
<dbReference type="PATRIC" id="fig|911238.3.peg.1806"/>
<comment type="caution">
    <text evidence="2">The sequence shown here is derived from an EMBL/GenBank/DDBJ whole genome shotgun (WGS) entry which is preliminary data.</text>
</comment>
<dbReference type="Proteomes" id="UP000005413">
    <property type="component" value="Unassembled WGS sequence"/>
</dbReference>
<protein>
    <submittedName>
        <fullName evidence="2">Acetyltransferase</fullName>
    </submittedName>
</protein>
<evidence type="ECO:0000313" key="2">
    <source>
        <dbReference type="EMBL" id="EHJ07238.1"/>
    </source>
</evidence>
<dbReference type="EMBL" id="AEUN01000490">
    <property type="protein sequence ID" value="EHJ07238.1"/>
    <property type="molecule type" value="Genomic_DNA"/>
</dbReference>
<evidence type="ECO:0000313" key="3">
    <source>
        <dbReference type="Proteomes" id="UP000005413"/>
    </source>
</evidence>
<proteinExistence type="predicted"/>
<dbReference type="InterPro" id="IPR000182">
    <property type="entry name" value="GNAT_dom"/>
</dbReference>
<keyword evidence="3" id="KW-1185">Reference proteome</keyword>
<dbReference type="AlphaFoldDB" id="G5JKP6"/>
<accession>G5JKP6</accession>
<organism evidence="2 3">
    <name type="scientific">Staphylococcus simiae CCM 7213 = CCUG 51256</name>
    <dbReference type="NCBI Taxonomy" id="911238"/>
    <lineage>
        <taxon>Bacteria</taxon>
        <taxon>Bacillati</taxon>
        <taxon>Bacillota</taxon>
        <taxon>Bacilli</taxon>
        <taxon>Bacillales</taxon>
        <taxon>Staphylococcaceae</taxon>
        <taxon>Staphylococcus</taxon>
    </lineage>
</organism>
<dbReference type="PANTHER" id="PTHR43328">
    <property type="entry name" value="ACETYLTRANSFERASE-RELATED"/>
    <property type="match status" value="1"/>
</dbReference>
<reference evidence="2 3" key="1">
    <citation type="journal article" date="2012" name="BMC Genomics">
        <title>Comparative genomic analysis of the genus Staphylococcus including Staphylococcus aureus and its newly described sister species Staphylococcus simiae.</title>
        <authorList>
            <person name="Suzuki H."/>
            <person name="Lefebure T."/>
            <person name="Pavinski Bitar P."/>
            <person name="Stanhope M.J."/>
        </authorList>
    </citation>
    <scope>NUCLEOTIDE SEQUENCE [LARGE SCALE GENOMIC DNA]</scope>
    <source>
        <strain evidence="2 3">CCM 7213</strain>
    </source>
</reference>
<dbReference type="PROSITE" id="PS51186">
    <property type="entry name" value="GNAT"/>
    <property type="match status" value="1"/>
</dbReference>
<dbReference type="PANTHER" id="PTHR43328:SF1">
    <property type="entry name" value="N-ACETYLTRANSFERASE DOMAIN-CONTAINING PROTEIN"/>
    <property type="match status" value="1"/>
</dbReference>
<dbReference type="Pfam" id="PF00583">
    <property type="entry name" value="Acetyltransf_1"/>
    <property type="match status" value="2"/>
</dbReference>
<feature type="domain" description="N-acetyltransferase" evidence="1">
    <location>
        <begin position="12"/>
        <end position="168"/>
    </location>
</feature>
<keyword evidence="2" id="KW-0808">Transferase</keyword>